<evidence type="ECO:0000313" key="2">
    <source>
        <dbReference type="Proteomes" id="UP000095003"/>
    </source>
</evidence>
<protein>
    <submittedName>
        <fullName evidence="1">DNA alkylation repair enzyme</fullName>
    </submittedName>
</protein>
<gene>
    <name evidence="1" type="ORF">BEH84_05754</name>
</gene>
<dbReference type="Pfam" id="PF08713">
    <property type="entry name" value="DNA_alkylation"/>
    <property type="match status" value="1"/>
</dbReference>
<dbReference type="Proteomes" id="UP000095003">
    <property type="component" value="Unassembled WGS sequence"/>
</dbReference>
<dbReference type="GeneID" id="93300489"/>
<dbReference type="Gene3D" id="1.25.10.90">
    <property type="match status" value="1"/>
</dbReference>
<dbReference type="PATRIC" id="fig|1432052.3.peg.6362"/>
<reference evidence="1 2" key="1">
    <citation type="submission" date="2016-07" db="EMBL/GenBank/DDBJ databases">
        <title>Characterization of isolates of Eisenbergiella tayi derived from blood cultures, using whole genome sequencing.</title>
        <authorList>
            <person name="Burdz T."/>
            <person name="Wiebe D."/>
            <person name="Huynh C."/>
            <person name="Bernard K."/>
        </authorList>
    </citation>
    <scope>NUCLEOTIDE SEQUENCE [LARGE SCALE GENOMIC DNA]</scope>
    <source>
        <strain evidence="1 2">NML 120489</strain>
    </source>
</reference>
<dbReference type="AlphaFoldDB" id="A0A1E3A7F0"/>
<dbReference type="PANTHER" id="PTHR34070:SF1">
    <property type="entry name" value="DNA ALKYLATION REPAIR PROTEIN"/>
    <property type="match status" value="1"/>
</dbReference>
<dbReference type="SUPFAM" id="SSF48371">
    <property type="entry name" value="ARM repeat"/>
    <property type="match status" value="1"/>
</dbReference>
<dbReference type="EMBL" id="MCGI01000007">
    <property type="protein sequence ID" value="ODM04692.1"/>
    <property type="molecule type" value="Genomic_DNA"/>
</dbReference>
<dbReference type="RefSeq" id="WP_069159195.1">
    <property type="nucleotide sequence ID" value="NZ_DBFYTC010000114.1"/>
</dbReference>
<accession>A0A1E3A7F0</accession>
<proteinExistence type="predicted"/>
<dbReference type="CDD" id="cd06561">
    <property type="entry name" value="AlkD_like"/>
    <property type="match status" value="1"/>
</dbReference>
<dbReference type="PANTHER" id="PTHR34070">
    <property type="entry name" value="ARMADILLO-TYPE FOLD"/>
    <property type="match status" value="1"/>
</dbReference>
<sequence>MLISSGKNNNTIKEQLSLLAEPAYRDFASSLLPGTENILGVRLPALRKLAKKLAKENWLQNLNLCTQDSFEEIMLRGFLIGYAKAPLPVILDQITQFLPRINNWSVCDSFCITLKIAAQYPSEFWDFFQPLLNSQEEFTLRFVLVMLLDYYINDEYIDSLFPLFDRITHQGYYVKMALAWAISMCYVRFPAQTTLYLHNNRLDDFTYNKSLQKITESHSVSAESKQIIRSMKRN</sequence>
<dbReference type="InterPro" id="IPR014825">
    <property type="entry name" value="DNA_alkylation"/>
</dbReference>
<organism evidence="1 2">
    <name type="scientific">Eisenbergiella tayi</name>
    <dbReference type="NCBI Taxonomy" id="1432052"/>
    <lineage>
        <taxon>Bacteria</taxon>
        <taxon>Bacillati</taxon>
        <taxon>Bacillota</taxon>
        <taxon>Clostridia</taxon>
        <taxon>Lachnospirales</taxon>
        <taxon>Lachnospiraceae</taxon>
        <taxon>Eisenbergiella</taxon>
    </lineage>
</organism>
<comment type="caution">
    <text evidence="1">The sequence shown here is derived from an EMBL/GenBank/DDBJ whole genome shotgun (WGS) entry which is preliminary data.</text>
</comment>
<name>A0A1E3A7F0_9FIRM</name>
<dbReference type="InterPro" id="IPR016024">
    <property type="entry name" value="ARM-type_fold"/>
</dbReference>
<evidence type="ECO:0000313" key="1">
    <source>
        <dbReference type="EMBL" id="ODM04692.1"/>
    </source>
</evidence>